<dbReference type="InterPro" id="IPR040008">
    <property type="entry name" value="Ribosomal_mL46"/>
</dbReference>
<dbReference type="InParanoid" id="A0A6J0BGW5"/>
<dbReference type="InterPro" id="IPR033650">
    <property type="entry name" value="Ribosomal_mL46_NUDIX"/>
</dbReference>
<sequence>MFKRSLHLCAKSTINSLSTFMRLEARSTSTTSKTISETKEKWDLVSAVCVERHPVISKPLKDIETKFQHYLDQLEFENSMKSDHELRHEKDKEIQEQIKAGTGEIDMDAIKQTAQDFEDASLDELNKFQFASRTTEADKKNDLTSLDRKLDKNLVLLVEQQVGEKIFWIPPQGVRKDGETLRQTAERVLKETCGETLNVKFYGNAPCGFYKYKYPQTLRETGVIGAKIFYYQAKYLKGSLASQAKYQWLDREELENTLPVPLKKSVTQFLIDED</sequence>
<dbReference type="KEGG" id="nlo:107219875"/>
<dbReference type="AlphaFoldDB" id="A0A6J0BGW5"/>
<keyword evidence="5" id="KW-0496">Mitochondrion</keyword>
<organism evidence="11">
    <name type="scientific">Neodiprion lecontei</name>
    <name type="common">Redheaded pine sawfly</name>
    <dbReference type="NCBI Taxonomy" id="441921"/>
    <lineage>
        <taxon>Eukaryota</taxon>
        <taxon>Metazoa</taxon>
        <taxon>Ecdysozoa</taxon>
        <taxon>Arthropoda</taxon>
        <taxon>Hexapoda</taxon>
        <taxon>Insecta</taxon>
        <taxon>Pterygota</taxon>
        <taxon>Neoptera</taxon>
        <taxon>Endopterygota</taxon>
        <taxon>Hymenoptera</taxon>
        <taxon>Tenthredinoidea</taxon>
        <taxon>Diprionidae</taxon>
        <taxon>Diprioninae</taxon>
        <taxon>Neodiprion</taxon>
    </lineage>
</organism>
<comment type="similarity">
    <text evidence="2">Belongs to the mitochondrion-specific ribosomal protein mL46 family.</text>
</comment>
<dbReference type="Proteomes" id="UP000829291">
    <property type="component" value="Chromosome 3"/>
</dbReference>
<proteinExistence type="inferred from homology"/>
<evidence type="ECO:0000256" key="1">
    <source>
        <dbReference type="ARBA" id="ARBA00004173"/>
    </source>
</evidence>
<dbReference type="PANTHER" id="PTHR13124:SF12">
    <property type="entry name" value="LARGE RIBOSOMAL SUBUNIT PROTEIN ML46"/>
    <property type="match status" value="1"/>
</dbReference>
<dbReference type="FunCoup" id="A0A6J0BGW5">
    <property type="interactions" value="343"/>
</dbReference>
<keyword evidence="3" id="KW-0809">Transit peptide</keyword>
<dbReference type="InterPro" id="IPR021757">
    <property type="entry name" value="Ribosomal_mL46_N"/>
</dbReference>
<dbReference type="Pfam" id="PF11788">
    <property type="entry name" value="MRP-L46"/>
    <property type="match status" value="1"/>
</dbReference>
<evidence type="ECO:0000313" key="11">
    <source>
        <dbReference type="RefSeq" id="XP_015513706.1"/>
    </source>
</evidence>
<evidence type="ECO:0000256" key="4">
    <source>
        <dbReference type="ARBA" id="ARBA00022980"/>
    </source>
</evidence>
<evidence type="ECO:0000256" key="7">
    <source>
        <dbReference type="ARBA" id="ARBA00035190"/>
    </source>
</evidence>
<evidence type="ECO:0000256" key="6">
    <source>
        <dbReference type="ARBA" id="ARBA00023274"/>
    </source>
</evidence>
<dbReference type="RefSeq" id="XP_015513706.1">
    <property type="nucleotide sequence ID" value="XM_015658220.2"/>
</dbReference>
<dbReference type="FunFam" id="3.90.79.10:FF:000018">
    <property type="entry name" value="39S ribosomal protein L46, mitochondrial"/>
    <property type="match status" value="1"/>
</dbReference>
<evidence type="ECO:0000256" key="8">
    <source>
        <dbReference type="ARBA" id="ARBA00035534"/>
    </source>
</evidence>
<dbReference type="GO" id="GO:0005762">
    <property type="term" value="C:mitochondrial large ribosomal subunit"/>
    <property type="evidence" value="ECO:0007669"/>
    <property type="project" value="TreeGrafter"/>
</dbReference>
<keyword evidence="4 11" id="KW-0689">Ribosomal protein</keyword>
<dbReference type="CTD" id="26589"/>
<dbReference type="SUPFAM" id="SSF55811">
    <property type="entry name" value="Nudix"/>
    <property type="match status" value="1"/>
</dbReference>
<dbReference type="InterPro" id="IPR000086">
    <property type="entry name" value="NUDIX_hydrolase_dom"/>
</dbReference>
<accession>A0A6J0BGW5</accession>
<comment type="subcellular location">
    <subcellularLocation>
        <location evidence="1">Mitochondrion</location>
    </subcellularLocation>
</comment>
<dbReference type="OrthoDB" id="194611at2759"/>
<dbReference type="PROSITE" id="PS51462">
    <property type="entry name" value="NUDIX"/>
    <property type="match status" value="1"/>
</dbReference>
<protein>
    <recommendedName>
        <fullName evidence="7">Large ribosomal subunit protein mL46</fullName>
    </recommendedName>
    <alternativeName>
        <fullName evidence="8">39S ribosomal protein L46, mitochondrial</fullName>
    </alternativeName>
</protein>
<dbReference type="Gene3D" id="3.90.79.10">
    <property type="entry name" value="Nucleoside Triphosphate Pyrophosphohydrolase"/>
    <property type="match status" value="1"/>
</dbReference>
<dbReference type="GeneID" id="107219875"/>
<evidence type="ECO:0000259" key="9">
    <source>
        <dbReference type="PROSITE" id="PS51462"/>
    </source>
</evidence>
<dbReference type="CDD" id="cd04661">
    <property type="entry name" value="NUDIX_MRP_L46"/>
    <property type="match status" value="1"/>
</dbReference>
<dbReference type="GO" id="GO:0005743">
    <property type="term" value="C:mitochondrial inner membrane"/>
    <property type="evidence" value="ECO:0007669"/>
    <property type="project" value="UniProtKB-ARBA"/>
</dbReference>
<name>A0A6J0BGW5_NEOLC</name>
<feature type="domain" description="Nudix hydrolase" evidence="9">
    <location>
        <begin position="137"/>
        <end position="272"/>
    </location>
</feature>
<evidence type="ECO:0000256" key="3">
    <source>
        <dbReference type="ARBA" id="ARBA00022946"/>
    </source>
</evidence>
<evidence type="ECO:0000256" key="5">
    <source>
        <dbReference type="ARBA" id="ARBA00023128"/>
    </source>
</evidence>
<evidence type="ECO:0000313" key="10">
    <source>
        <dbReference type="Proteomes" id="UP000829291"/>
    </source>
</evidence>
<keyword evidence="10" id="KW-1185">Reference proteome</keyword>
<reference evidence="11" key="1">
    <citation type="submission" date="2025-08" db="UniProtKB">
        <authorList>
            <consortium name="RefSeq"/>
        </authorList>
    </citation>
    <scope>IDENTIFICATION</scope>
    <source>
        <tissue evidence="11">Thorax and Abdomen</tissue>
    </source>
</reference>
<dbReference type="GO" id="GO:0003735">
    <property type="term" value="F:structural constituent of ribosome"/>
    <property type="evidence" value="ECO:0007669"/>
    <property type="project" value="InterPro"/>
</dbReference>
<keyword evidence="6" id="KW-0687">Ribonucleoprotein</keyword>
<dbReference type="InterPro" id="IPR015797">
    <property type="entry name" value="NUDIX_hydrolase-like_dom_sf"/>
</dbReference>
<evidence type="ECO:0000256" key="2">
    <source>
        <dbReference type="ARBA" id="ARBA00009070"/>
    </source>
</evidence>
<gene>
    <name evidence="11" type="primary">LOC107219875</name>
</gene>
<dbReference type="PANTHER" id="PTHR13124">
    <property type="entry name" value="39S RIBOSOMAL PROTEIN L46, MITOCHONDRIAL PRECURSOR-RELATED"/>
    <property type="match status" value="1"/>
</dbReference>